<dbReference type="PANTHER" id="PTHR43991:SF9">
    <property type="entry name" value="DUF2415 DOMAIN-CONTAINING PROTEIN"/>
    <property type="match status" value="1"/>
</dbReference>
<name>A0ABR1IE15_9HYPO</name>
<feature type="domain" description="DUF2415" evidence="2">
    <location>
        <begin position="366"/>
        <end position="405"/>
    </location>
</feature>
<dbReference type="InterPro" id="IPR019417">
    <property type="entry name" value="DUF2415"/>
</dbReference>
<dbReference type="Proteomes" id="UP001498421">
    <property type="component" value="Unassembled WGS sequence"/>
</dbReference>
<dbReference type="Pfam" id="PF10313">
    <property type="entry name" value="DUF2415"/>
    <property type="match status" value="1"/>
</dbReference>
<feature type="compositionally biased region" description="Basic and acidic residues" evidence="1">
    <location>
        <begin position="486"/>
        <end position="505"/>
    </location>
</feature>
<dbReference type="Gene3D" id="2.130.10.10">
    <property type="entry name" value="YVTN repeat-like/Quinoprotein amine dehydrogenase"/>
    <property type="match status" value="1"/>
</dbReference>
<reference evidence="3 4" key="1">
    <citation type="journal article" date="2025" name="Microbiol. Resour. Announc.">
        <title>Draft genome sequences for Neonectria magnoliae and Neonectria punicea, canker pathogens of Liriodendron tulipifera and Acer saccharum in West Virginia.</title>
        <authorList>
            <person name="Petronek H.M."/>
            <person name="Kasson M.T."/>
            <person name="Metheny A.M."/>
            <person name="Stauder C.M."/>
            <person name="Lovett B."/>
            <person name="Lynch S.C."/>
            <person name="Garnas J.R."/>
            <person name="Kasson L.R."/>
            <person name="Stajich J.E."/>
        </authorList>
    </citation>
    <scope>NUCLEOTIDE SEQUENCE [LARGE SCALE GENOMIC DNA]</scope>
    <source>
        <strain evidence="3 4">NRRL 64651</strain>
    </source>
</reference>
<dbReference type="SUPFAM" id="SSF50978">
    <property type="entry name" value="WD40 repeat-like"/>
    <property type="match status" value="1"/>
</dbReference>
<evidence type="ECO:0000313" key="3">
    <source>
        <dbReference type="EMBL" id="KAK7431455.1"/>
    </source>
</evidence>
<feature type="compositionally biased region" description="Low complexity" evidence="1">
    <location>
        <begin position="437"/>
        <end position="457"/>
    </location>
</feature>
<accession>A0ABR1IE15</accession>
<gene>
    <name evidence="3" type="ORF">QQZ08_001945</name>
</gene>
<protein>
    <recommendedName>
        <fullName evidence="2">DUF2415 domain-containing protein</fullName>
    </recommendedName>
</protein>
<comment type="caution">
    <text evidence="3">The sequence shown here is derived from an EMBL/GenBank/DDBJ whole genome shotgun (WGS) entry which is preliminary data.</text>
</comment>
<dbReference type="InterPro" id="IPR036322">
    <property type="entry name" value="WD40_repeat_dom_sf"/>
</dbReference>
<evidence type="ECO:0000256" key="1">
    <source>
        <dbReference type="SAM" id="MobiDB-lite"/>
    </source>
</evidence>
<proteinExistence type="predicted"/>
<dbReference type="SUPFAM" id="SSF50969">
    <property type="entry name" value="YVTN repeat-like/Quinoprotein amine dehydrogenase"/>
    <property type="match status" value="1"/>
</dbReference>
<dbReference type="InterPro" id="IPR011044">
    <property type="entry name" value="Quino_amine_DH_bsu"/>
</dbReference>
<evidence type="ECO:0000313" key="4">
    <source>
        <dbReference type="Proteomes" id="UP001498421"/>
    </source>
</evidence>
<organism evidence="3 4">
    <name type="scientific">Neonectria magnoliae</name>
    <dbReference type="NCBI Taxonomy" id="2732573"/>
    <lineage>
        <taxon>Eukaryota</taxon>
        <taxon>Fungi</taxon>
        <taxon>Dikarya</taxon>
        <taxon>Ascomycota</taxon>
        <taxon>Pezizomycotina</taxon>
        <taxon>Sordariomycetes</taxon>
        <taxon>Hypocreomycetidae</taxon>
        <taxon>Hypocreales</taxon>
        <taxon>Nectriaceae</taxon>
        <taxon>Neonectria</taxon>
    </lineage>
</organism>
<feature type="region of interest" description="Disordered" evidence="1">
    <location>
        <begin position="428"/>
        <end position="558"/>
    </location>
</feature>
<sequence>MAVKDEGDIHPTEFLISQRARKHYRIPVRSQHWQLRSLVSAEKDNIVYFPGGTNSNHVQRLNTSTRECETLKLLTFAPRCLVAENGWLCCGSENGDFVAIRLDDGNDRDDRTDRADRADHSDRDSRAERPNMAFAVGAIAPDAEILGVGLDSSRDDSIFSLLSRARRSNKSLIAKSMKLAKDRVNCITLWFPPTSLPACVPACDNAYNEPLAILANNDRTVTLVSLEDFEKNEKTEPLDVITYPDFVNRAIISPNGQFLISVLDDPYLYIHQRVKTISESPSTRSVEASEYQWEQTQRILLKSQKKDDRSDSRGSFAACFSTSGAYLAVGTQHGTISIFNATLLNNPDADPLITTFQSTRPQSGPGAVRDMAFCPGPFDILAWTEDRGNVGIIDMRSNFIVRQIINIEDPYFEHINVLDRNTIDPRLLESRRDRRGNASTSSTSATPNNNTTTTNSTEGRRRGADGIDGLNTPLTADETLVLEAIQNDRRRRERATPRTSAEERPTPLANSFWADRSTRRTTTNDDSQRLSERRSSSIGRAMGDLLGTYRSQDRARTSRQLLRDAAEAGEAGRRPDRWIESLGETVAMFREQRQRQDTSYLTVLEILQARQRASEQNPDESSVLGPLVNQVVSRWEESALRGTLAPDHGVFEVPPSPDNTAGLAWSEDGRVLFIGAQNGIYELHLNVQSRKLCPSISMR</sequence>
<feature type="compositionally biased region" description="Basic and acidic residues" evidence="1">
    <location>
        <begin position="516"/>
        <end position="535"/>
    </location>
</feature>
<dbReference type="InterPro" id="IPR015943">
    <property type="entry name" value="WD40/YVTN_repeat-like_dom_sf"/>
</dbReference>
<feature type="region of interest" description="Disordered" evidence="1">
    <location>
        <begin position="108"/>
        <end position="127"/>
    </location>
</feature>
<evidence type="ECO:0000259" key="2">
    <source>
        <dbReference type="Pfam" id="PF10313"/>
    </source>
</evidence>
<keyword evidence="4" id="KW-1185">Reference proteome</keyword>
<dbReference type="EMBL" id="JAZAVK010000011">
    <property type="protein sequence ID" value="KAK7431455.1"/>
    <property type="molecule type" value="Genomic_DNA"/>
</dbReference>
<dbReference type="PANTHER" id="PTHR43991">
    <property type="entry name" value="WD REPEAT PROTEIN (AFU_ORTHOLOGUE AFUA_8G05640)-RELATED"/>
    <property type="match status" value="1"/>
</dbReference>